<sequence length="458" mass="51699">MNNFAFLLIICSAINTETGSVNYCGSRMCGHTDRHTFCKYQPGPGATCAGYIEAPLSSAEKENVLARLNRRRSDAAMGLDDWPPAGNMLKLAQLWADQCIPPASVEEHDECRHLYSVTVGQCVASVVGEAPGLRPETMVDMWFMQRISYTLHKLCGRERSWWDARGAEMRGRMRTVERLVCNFAPQGPALNRPLWALGEPASMCPPRAIPDKEYPALCVFQITTNETDDIKQIMTHEEHLLLDTVFEIENNLTLDYMGSLDEQYLTKVAISNFGIQISSASNYNNTKYSKELSPRDNSTTASPFVKIDMNTYVKINNYTKTTKEIVNLIGRPKSYHLEDLQDTFPEHSDSNLIIEESGTDKKYLYIDYEFVETTNEQESQTSVTILAQDIPSHDENATENARNIESLANSYYLNDSLIDDKMIDDYLSDPDAYQRVQQELQRMETMLSTPSSTSASKA</sequence>
<dbReference type="CDD" id="cd05380">
    <property type="entry name" value="CAP_euk"/>
    <property type="match status" value="1"/>
</dbReference>
<dbReference type="Gene3D" id="3.40.33.10">
    <property type="entry name" value="CAP"/>
    <property type="match status" value="1"/>
</dbReference>
<protein>
    <recommendedName>
        <fullName evidence="6">SCP domain-containing protein</fullName>
    </recommendedName>
</protein>
<name>A0A5E4QE25_9NEOP</name>
<keyword evidence="5" id="KW-1185">Reference proteome</keyword>
<feature type="signal peptide" evidence="3">
    <location>
        <begin position="1"/>
        <end position="19"/>
    </location>
</feature>
<evidence type="ECO:0000256" key="2">
    <source>
        <dbReference type="ARBA" id="ARBA00022525"/>
    </source>
</evidence>
<keyword evidence="2" id="KW-0964">Secreted</keyword>
<dbReference type="AlphaFoldDB" id="A0A5E4QE25"/>
<proteinExistence type="predicted"/>
<feature type="chain" id="PRO_5022738345" description="SCP domain-containing protein" evidence="3">
    <location>
        <begin position="20"/>
        <end position="458"/>
    </location>
</feature>
<evidence type="ECO:0000313" key="5">
    <source>
        <dbReference type="Proteomes" id="UP000324832"/>
    </source>
</evidence>
<organism evidence="4 5">
    <name type="scientific">Leptidea sinapis</name>
    <dbReference type="NCBI Taxonomy" id="189913"/>
    <lineage>
        <taxon>Eukaryota</taxon>
        <taxon>Metazoa</taxon>
        <taxon>Ecdysozoa</taxon>
        <taxon>Arthropoda</taxon>
        <taxon>Hexapoda</taxon>
        <taxon>Insecta</taxon>
        <taxon>Pterygota</taxon>
        <taxon>Neoptera</taxon>
        <taxon>Endopterygota</taxon>
        <taxon>Lepidoptera</taxon>
        <taxon>Glossata</taxon>
        <taxon>Ditrysia</taxon>
        <taxon>Papilionoidea</taxon>
        <taxon>Pieridae</taxon>
        <taxon>Dismorphiinae</taxon>
        <taxon>Leptidea</taxon>
    </lineage>
</organism>
<evidence type="ECO:0008006" key="6">
    <source>
        <dbReference type="Google" id="ProtNLM"/>
    </source>
</evidence>
<accession>A0A5E4QE25</accession>
<gene>
    <name evidence="4" type="ORF">LSINAPIS_LOCUS7370</name>
</gene>
<evidence type="ECO:0000313" key="4">
    <source>
        <dbReference type="EMBL" id="VVC95715.1"/>
    </source>
</evidence>
<comment type="subcellular location">
    <subcellularLocation>
        <location evidence="1">Secreted</location>
    </subcellularLocation>
</comment>
<keyword evidence="3" id="KW-0732">Signal</keyword>
<dbReference type="SUPFAM" id="SSF55797">
    <property type="entry name" value="PR-1-like"/>
    <property type="match status" value="1"/>
</dbReference>
<evidence type="ECO:0000256" key="3">
    <source>
        <dbReference type="SAM" id="SignalP"/>
    </source>
</evidence>
<evidence type="ECO:0000256" key="1">
    <source>
        <dbReference type="ARBA" id="ARBA00004613"/>
    </source>
</evidence>
<dbReference type="Proteomes" id="UP000324832">
    <property type="component" value="Unassembled WGS sequence"/>
</dbReference>
<dbReference type="EMBL" id="FZQP02002437">
    <property type="protein sequence ID" value="VVC95715.1"/>
    <property type="molecule type" value="Genomic_DNA"/>
</dbReference>
<dbReference type="InterPro" id="IPR035940">
    <property type="entry name" value="CAP_sf"/>
</dbReference>
<reference evidence="4 5" key="1">
    <citation type="submission" date="2017-07" db="EMBL/GenBank/DDBJ databases">
        <authorList>
            <person name="Talla V."/>
            <person name="Backstrom N."/>
        </authorList>
    </citation>
    <scope>NUCLEOTIDE SEQUENCE [LARGE SCALE GENOMIC DNA]</scope>
</reference>